<evidence type="ECO:0000313" key="1">
    <source>
        <dbReference type="EMBL" id="PHZ08677.1"/>
    </source>
</evidence>
<dbReference type="EMBL" id="KZ303863">
    <property type="protein sequence ID" value="PHZ08677.1"/>
    <property type="molecule type" value="Genomic_DNA"/>
</dbReference>
<reference evidence="1 2" key="1">
    <citation type="journal article" date="2016" name="Proc. Natl. Acad. Sci. U.S.A.">
        <title>Lipid metabolic changes in an early divergent fungus govern the establishment of a mutualistic symbiosis with endobacteria.</title>
        <authorList>
            <person name="Lastovetsky O.A."/>
            <person name="Gaspar M.L."/>
            <person name="Mondo S.J."/>
            <person name="LaButti K.M."/>
            <person name="Sandor L."/>
            <person name="Grigoriev I.V."/>
            <person name="Henry S.A."/>
            <person name="Pawlowska T.E."/>
        </authorList>
    </citation>
    <scope>NUCLEOTIDE SEQUENCE [LARGE SCALE GENOMIC DNA]</scope>
    <source>
        <strain evidence="1 2">ATCC 52813</strain>
    </source>
</reference>
<gene>
    <name evidence="1" type="ORF">RHIMIDRAFT_301555</name>
</gene>
<evidence type="ECO:0000313" key="2">
    <source>
        <dbReference type="Proteomes" id="UP000242254"/>
    </source>
</evidence>
<dbReference type="RefSeq" id="XP_023462385.1">
    <property type="nucleotide sequence ID" value="XM_023614372.1"/>
</dbReference>
<dbReference type="Proteomes" id="UP000242254">
    <property type="component" value="Unassembled WGS sequence"/>
</dbReference>
<protein>
    <submittedName>
        <fullName evidence="1">Uncharacterized protein</fullName>
    </submittedName>
</protein>
<dbReference type="AlphaFoldDB" id="A0A2G4SIS2"/>
<organism evidence="1 2">
    <name type="scientific">Rhizopus microsporus ATCC 52813</name>
    <dbReference type="NCBI Taxonomy" id="1340429"/>
    <lineage>
        <taxon>Eukaryota</taxon>
        <taxon>Fungi</taxon>
        <taxon>Fungi incertae sedis</taxon>
        <taxon>Mucoromycota</taxon>
        <taxon>Mucoromycotina</taxon>
        <taxon>Mucoromycetes</taxon>
        <taxon>Mucorales</taxon>
        <taxon>Mucorineae</taxon>
        <taxon>Rhizopodaceae</taxon>
        <taxon>Rhizopus</taxon>
    </lineage>
</organism>
<keyword evidence="2" id="KW-1185">Reference proteome</keyword>
<accession>A0A2G4SIS2</accession>
<dbReference type="GeneID" id="35445361"/>
<name>A0A2G4SIS2_RHIZD</name>
<sequence length="378" mass="43813">MDGLLWNIKATIPQKRKIDTSAEEINTTRVKVGHSNEKENTFVDNGYQASMMNSEDNDIPEEHNSNLSHETDDTYNTELSNAYAEIYKVKKYVLTYHELNNETQAFNELGYDVDSDFIERLRLSSICLKYTLPGGSKIQPEDLDIEEVKNIRTNSTNQIQLHTLISKLNDTIIRGNENLNKNMPELEHIVEKISGLLQYVFEPKSLIYFKWEKSSYAVFDNRYKELRLDFVLFNDNQEIDCGKIKNDGTADKLLGEDRARIAETMKRQLYKRMITSRGHNEFKAFGIFFNGVQLELYIMSFNPQADISNGKYYHLYQVDDLKVLCFCNSYNNLEETLEFLKAFKSVIVSSLPANPANTPLLEHNYADLFQSTLRFTKT</sequence>
<proteinExistence type="predicted"/>